<proteinExistence type="predicted"/>
<comment type="caution">
    <text evidence="2">The sequence shown here is derived from an EMBL/GenBank/DDBJ whole genome shotgun (WGS) entry which is preliminary data.</text>
</comment>
<dbReference type="EMBL" id="BAVR01000001">
    <property type="protein sequence ID" value="GAE86703.1"/>
    <property type="molecule type" value="Genomic_DNA"/>
</dbReference>
<dbReference type="Proteomes" id="UP000019109">
    <property type="component" value="Unassembled WGS sequence"/>
</dbReference>
<dbReference type="InterPro" id="IPR047803">
    <property type="entry name" value="DCD1A/B-like"/>
</dbReference>
<accession>W4V1M2</accession>
<dbReference type="STRING" id="1294263.JCM21531_24"/>
<dbReference type="Gene3D" id="3.60.60.10">
    <property type="entry name" value="Penicillin V Acylase, Chain A"/>
    <property type="match status" value="1"/>
</dbReference>
<dbReference type="InterPro" id="IPR005079">
    <property type="entry name" value="Peptidase_C45_hydrolase"/>
</dbReference>
<name>W4V1M2_9FIRM</name>
<evidence type="ECO:0000313" key="2">
    <source>
        <dbReference type="EMBL" id="GAE86703.1"/>
    </source>
</evidence>
<dbReference type="AlphaFoldDB" id="W4V1M2"/>
<evidence type="ECO:0000313" key="3">
    <source>
        <dbReference type="Proteomes" id="UP000019109"/>
    </source>
</evidence>
<evidence type="ECO:0000259" key="1">
    <source>
        <dbReference type="Pfam" id="PF03417"/>
    </source>
</evidence>
<dbReference type="PANTHER" id="PTHR35190">
    <property type="entry name" value="PROTEIN DCD1B"/>
    <property type="match status" value="1"/>
</dbReference>
<dbReference type="RefSeq" id="WP_243466943.1">
    <property type="nucleotide sequence ID" value="NZ_BAVR01000001.1"/>
</dbReference>
<feature type="domain" description="Peptidase C45 hydrolase" evidence="1">
    <location>
        <begin position="88"/>
        <end position="202"/>
    </location>
</feature>
<dbReference type="InterPro" id="IPR047794">
    <property type="entry name" value="C45_proenzyme-like"/>
</dbReference>
<keyword evidence="3" id="KW-1185">Reference proteome</keyword>
<organism evidence="2 3">
    <name type="scientific">Acetivibrio straminisolvens JCM 21531</name>
    <dbReference type="NCBI Taxonomy" id="1294263"/>
    <lineage>
        <taxon>Bacteria</taxon>
        <taxon>Bacillati</taxon>
        <taxon>Bacillota</taxon>
        <taxon>Clostridia</taxon>
        <taxon>Eubacteriales</taxon>
        <taxon>Oscillospiraceae</taxon>
        <taxon>Acetivibrio</taxon>
    </lineage>
</organism>
<sequence>MIDSYIAENLPDYEYPFIFSRIEDIIPQLDERYVEEIEGMASVFSGGDEDIRDDKKLSKGELYVLNLFTDVFRGAQCSFVSVYGSRSETNKTITGRNLDWFGGTQNQLPRIQAIITIKNKESKICSIGYLGYMGILTGFNDSKVFAGILDSIVGVAYSSEGRRSYTLDLRYALENCKTMDEAAEFMRDSKKLYAVNHIIAFSDPEKSVILENNFSGYRRDGKKVQRALRYADSELNKGVTWGISDAVGSVNSFILDGNYDNHTGNKYNTKRWETMKNQILSKGDK</sequence>
<dbReference type="Pfam" id="PF03417">
    <property type="entry name" value="AAT"/>
    <property type="match status" value="1"/>
</dbReference>
<dbReference type="PANTHER" id="PTHR35190:SF1">
    <property type="entry name" value="PEPTIDASE C45 HYDROLASE DOMAIN-CONTAINING PROTEIN"/>
    <property type="match status" value="1"/>
</dbReference>
<protein>
    <recommendedName>
        <fullName evidence="1">Peptidase C45 hydrolase domain-containing protein</fullName>
    </recommendedName>
</protein>
<dbReference type="NCBIfam" id="NF040521">
    <property type="entry name" value="C45_proenzyme"/>
    <property type="match status" value="1"/>
</dbReference>
<reference evidence="2" key="1">
    <citation type="journal article" date="2014" name="Genome Announc.">
        <title>Draft Genome Sequence of Clostridium straminisolvens Strain JCM 21531T, Isolated from a Cellulose-Degrading Bacterial Community.</title>
        <authorList>
            <person name="Yuki M."/>
            <person name="Oshima K."/>
            <person name="Suda W."/>
            <person name="Sakamoto M."/>
            <person name="Kitamura K."/>
            <person name="Iida T."/>
            <person name="Hattori M."/>
            <person name="Ohkuma M."/>
        </authorList>
    </citation>
    <scope>NUCLEOTIDE SEQUENCE [LARGE SCALE GENOMIC DNA]</scope>
    <source>
        <strain evidence="2">JCM 21531</strain>
    </source>
</reference>
<gene>
    <name evidence="2" type="ORF">JCM21531_24</name>
</gene>